<reference evidence="1 2" key="1">
    <citation type="submission" date="2024-02" db="EMBL/GenBank/DDBJ databases">
        <title>Discinaceae phylogenomics.</title>
        <authorList>
            <person name="Dirks A.C."/>
            <person name="James T.Y."/>
        </authorList>
    </citation>
    <scope>NUCLEOTIDE SEQUENCE [LARGE SCALE GENOMIC DNA]</scope>
    <source>
        <strain evidence="1 2">ACD0624</strain>
    </source>
</reference>
<keyword evidence="2" id="KW-1185">Reference proteome</keyword>
<dbReference type="Proteomes" id="UP001447188">
    <property type="component" value="Unassembled WGS sequence"/>
</dbReference>
<comment type="caution">
    <text evidence="1">The sequence shown here is derived from an EMBL/GenBank/DDBJ whole genome shotgun (WGS) entry which is preliminary data.</text>
</comment>
<evidence type="ECO:0000313" key="1">
    <source>
        <dbReference type="EMBL" id="KAL0631182.1"/>
    </source>
</evidence>
<sequence>MALTFTNTKAEGCTPDPSLTAQVASLVELIQALRHDLTATQGQIRTLTNAREAHKATKPSFATVAASGPAPPSHQWQIVTKKPKKVRPEPLFKHDYSKVNRELIIELSSPIPSGVTEYTINTAANKALASTAVIFCLARRTTRGNIILLTRPINSASSGEPYGCILTATLQKLGCTPSSTRANRP</sequence>
<accession>A0ABR3G640</accession>
<proteinExistence type="predicted"/>
<organism evidence="1 2">
    <name type="scientific">Discina gigas</name>
    <dbReference type="NCBI Taxonomy" id="1032678"/>
    <lineage>
        <taxon>Eukaryota</taxon>
        <taxon>Fungi</taxon>
        <taxon>Dikarya</taxon>
        <taxon>Ascomycota</taxon>
        <taxon>Pezizomycotina</taxon>
        <taxon>Pezizomycetes</taxon>
        <taxon>Pezizales</taxon>
        <taxon>Discinaceae</taxon>
        <taxon>Discina</taxon>
    </lineage>
</organism>
<name>A0ABR3G640_9PEZI</name>
<protein>
    <submittedName>
        <fullName evidence="1">Uncharacterized protein</fullName>
    </submittedName>
</protein>
<evidence type="ECO:0000313" key="2">
    <source>
        <dbReference type="Proteomes" id="UP001447188"/>
    </source>
</evidence>
<dbReference type="EMBL" id="JBBBZM010000285">
    <property type="protein sequence ID" value="KAL0631182.1"/>
    <property type="molecule type" value="Genomic_DNA"/>
</dbReference>
<gene>
    <name evidence="1" type="ORF">Q9L58_009957</name>
</gene>